<proteinExistence type="predicted"/>
<dbReference type="EMBL" id="CH474005">
    <property type="protein sequence ID" value="EDL96440.1"/>
    <property type="molecule type" value="Genomic_DNA"/>
</dbReference>
<reference evidence="1 2" key="1">
    <citation type="submission" date="2005-09" db="EMBL/GenBank/DDBJ databases">
        <authorList>
            <person name="Mural R.J."/>
            <person name="Li P.W."/>
            <person name="Adams M.D."/>
            <person name="Amanatides P.G."/>
            <person name="Baden-Tillson H."/>
            <person name="Barnstead M."/>
            <person name="Chin S.H."/>
            <person name="Dew I."/>
            <person name="Evans C.A."/>
            <person name="Ferriera S."/>
            <person name="Flanigan M."/>
            <person name="Fosler C."/>
            <person name="Glodek A."/>
            <person name="Gu Z."/>
            <person name="Holt R.A."/>
            <person name="Jennings D."/>
            <person name="Kraft C.L."/>
            <person name="Lu F."/>
            <person name="Nguyen T."/>
            <person name="Nusskern D.R."/>
            <person name="Pfannkoch C.M."/>
            <person name="Sitter C."/>
            <person name="Sutton G.G."/>
            <person name="Venter J.C."/>
            <person name="Wang Z."/>
            <person name="Woodage T."/>
            <person name="Zheng X.H."/>
            <person name="Zhong F."/>
        </authorList>
    </citation>
    <scope>NUCLEOTIDE SEQUENCE [LARGE SCALE GENOMIC DNA]</scope>
    <source>
        <strain>BN</strain>
        <strain evidence="2">Sprague-Dawley</strain>
    </source>
</reference>
<accession>A6JXG9</accession>
<organism evidence="1 2">
    <name type="scientific">Rattus norvegicus</name>
    <name type="common">Rat</name>
    <dbReference type="NCBI Taxonomy" id="10116"/>
    <lineage>
        <taxon>Eukaryota</taxon>
        <taxon>Metazoa</taxon>
        <taxon>Chordata</taxon>
        <taxon>Craniata</taxon>
        <taxon>Vertebrata</taxon>
        <taxon>Euteleostomi</taxon>
        <taxon>Mammalia</taxon>
        <taxon>Eutheria</taxon>
        <taxon>Euarchontoglires</taxon>
        <taxon>Glires</taxon>
        <taxon>Rodentia</taxon>
        <taxon>Myomorpha</taxon>
        <taxon>Muroidea</taxon>
        <taxon>Muridae</taxon>
        <taxon>Murinae</taxon>
        <taxon>Rattus</taxon>
    </lineage>
</organism>
<evidence type="ECO:0000313" key="1">
    <source>
        <dbReference type="EMBL" id="EDL96440.1"/>
    </source>
</evidence>
<sequence length="25" mass="2847">MLMGIVVTQVEPILNEAVLLFWRCA</sequence>
<feature type="non-terminal residue" evidence="1">
    <location>
        <position position="25"/>
    </location>
</feature>
<gene>
    <name evidence="1" type="ORF">rCG_32153</name>
</gene>
<dbReference type="Proteomes" id="UP000234681">
    <property type="component" value="Chromosome 3"/>
</dbReference>
<evidence type="ECO:0000313" key="2">
    <source>
        <dbReference type="Proteomes" id="UP000234681"/>
    </source>
</evidence>
<dbReference type="AlphaFoldDB" id="A6JXG9"/>
<protein>
    <submittedName>
        <fullName evidence="1">RCG32153</fullName>
    </submittedName>
</protein>
<name>A6JXG9_RAT</name>